<reference evidence="2" key="2">
    <citation type="submission" date="2023-01" db="EMBL/GenBank/DDBJ databases">
        <authorList>
            <person name="Sun Q."/>
            <person name="Evtushenko L."/>
        </authorList>
    </citation>
    <scope>NUCLEOTIDE SEQUENCE</scope>
    <source>
        <strain evidence="2">VKM B-2347</strain>
    </source>
</reference>
<dbReference type="AlphaFoldDB" id="A0A9W6IZJ4"/>
<proteinExistence type="predicted"/>
<dbReference type="Proteomes" id="UP001143372">
    <property type="component" value="Unassembled WGS sequence"/>
</dbReference>
<dbReference type="Pfam" id="PF11836">
    <property type="entry name" value="Phage_TAC_11"/>
    <property type="match status" value="1"/>
</dbReference>
<dbReference type="RefSeq" id="WP_271168149.1">
    <property type="nucleotide sequence ID" value="NZ_BSFI01000007.1"/>
</dbReference>
<evidence type="ECO:0008006" key="4">
    <source>
        <dbReference type="Google" id="ProtNLM"/>
    </source>
</evidence>
<evidence type="ECO:0000256" key="1">
    <source>
        <dbReference type="SAM" id="MobiDB-lite"/>
    </source>
</evidence>
<feature type="compositionally biased region" description="Low complexity" evidence="1">
    <location>
        <begin position="110"/>
        <end position="121"/>
    </location>
</feature>
<comment type="caution">
    <text evidence="2">The sequence shown here is derived from an EMBL/GenBank/DDBJ whole genome shotgun (WGS) entry which is preliminary data.</text>
</comment>
<accession>A0A9W6IZJ4</accession>
<keyword evidence="3" id="KW-1185">Reference proteome</keyword>
<dbReference type="InterPro" id="IPR021791">
    <property type="entry name" value="Phage_TAC_11"/>
</dbReference>
<reference evidence="2" key="1">
    <citation type="journal article" date="2014" name="Int. J. Syst. Evol. Microbiol.">
        <title>Complete genome sequence of Corynebacterium casei LMG S-19264T (=DSM 44701T), isolated from a smear-ripened cheese.</title>
        <authorList>
            <consortium name="US DOE Joint Genome Institute (JGI-PGF)"/>
            <person name="Walter F."/>
            <person name="Albersmeier A."/>
            <person name="Kalinowski J."/>
            <person name="Ruckert C."/>
        </authorList>
    </citation>
    <scope>NUCLEOTIDE SEQUENCE</scope>
    <source>
        <strain evidence="2">VKM B-2347</strain>
    </source>
</reference>
<sequence length="121" mass="12207">MPANRRRGETEAVFDGAPRRLVLTLGALAELEDAFGVEDLTALAERFESGRLSAGDAIRILGAGLRGGGTEIADAEVARLSHPEGAAGFVRSVVELLAATFGGAGDGEGAAEAAGPFPGTD</sequence>
<dbReference type="EMBL" id="BSFI01000007">
    <property type="protein sequence ID" value="GLK67907.1"/>
    <property type="molecule type" value="Genomic_DNA"/>
</dbReference>
<evidence type="ECO:0000313" key="2">
    <source>
        <dbReference type="EMBL" id="GLK67907.1"/>
    </source>
</evidence>
<organism evidence="2 3">
    <name type="scientific">Hansschlegelia plantiphila</name>
    <dbReference type="NCBI Taxonomy" id="374655"/>
    <lineage>
        <taxon>Bacteria</taxon>
        <taxon>Pseudomonadati</taxon>
        <taxon>Pseudomonadota</taxon>
        <taxon>Alphaproteobacteria</taxon>
        <taxon>Hyphomicrobiales</taxon>
        <taxon>Methylopilaceae</taxon>
        <taxon>Hansschlegelia</taxon>
    </lineage>
</organism>
<evidence type="ECO:0000313" key="3">
    <source>
        <dbReference type="Proteomes" id="UP001143372"/>
    </source>
</evidence>
<name>A0A9W6IZJ4_9HYPH</name>
<protein>
    <recommendedName>
        <fullName evidence="4">Gene transfer agent family protein</fullName>
    </recommendedName>
</protein>
<gene>
    <name evidence="2" type="ORF">GCM10008179_15450</name>
</gene>
<feature type="region of interest" description="Disordered" evidence="1">
    <location>
        <begin position="102"/>
        <end position="121"/>
    </location>
</feature>